<organism evidence="1 2">
    <name type="scientific">Alteromonas macleodii (strain English Channel 673)</name>
    <dbReference type="NCBI Taxonomy" id="1004788"/>
    <lineage>
        <taxon>Bacteria</taxon>
        <taxon>Pseudomonadati</taxon>
        <taxon>Pseudomonadota</taxon>
        <taxon>Gammaproteobacteria</taxon>
        <taxon>Alteromonadales</taxon>
        <taxon>Alteromonadaceae</taxon>
        <taxon>Alteromonas/Salinimonas group</taxon>
        <taxon>Alteromonas</taxon>
    </lineage>
</organism>
<dbReference type="AlphaFoldDB" id="A0AB32ZY95"/>
<dbReference type="RefSeq" id="WP_014976435.1">
    <property type="nucleotide sequence ID" value="NC_018678.1"/>
</dbReference>
<name>A0AB32ZY95_ALTME</name>
<evidence type="ECO:0000313" key="2">
    <source>
        <dbReference type="Proteomes" id="UP000006296"/>
    </source>
</evidence>
<dbReference type="EMBL" id="CP003844">
    <property type="protein sequence ID" value="AFT74460.1"/>
    <property type="molecule type" value="Genomic_DNA"/>
</dbReference>
<sequence length="127" mass="14020">MPFILAKKREIEWPVSIEVPIDGGHTESQKCTASFEVLNQDEYDKLIGDDVKFCVRVVTAFGSDIQDEDGKPLPCTAKTKEALFKSAAYVRMGFINAYHEAATGIVAKNLKGQPGTGQSGRKTRKKR</sequence>
<evidence type="ECO:0008006" key="3">
    <source>
        <dbReference type="Google" id="ProtNLM"/>
    </source>
</evidence>
<proteinExistence type="predicted"/>
<gene>
    <name evidence="1" type="ordered locus">AMEC673_08830</name>
</gene>
<evidence type="ECO:0000313" key="1">
    <source>
        <dbReference type="EMBL" id="AFT74460.1"/>
    </source>
</evidence>
<dbReference type="Proteomes" id="UP000006296">
    <property type="component" value="Chromosome"/>
</dbReference>
<accession>A0AB32ZY95</accession>
<dbReference type="KEGG" id="amg:AMEC673_08830"/>
<protein>
    <recommendedName>
        <fullName evidence="3">Phage protein</fullName>
    </recommendedName>
</protein>
<reference evidence="2" key="1">
    <citation type="journal article" date="2012" name="Sci. Rep.">
        <title>Genomes of surface isolates of Alteromonas macleodii: the life of a widespread marine opportunistic copiotroph.</title>
        <authorList>
            <person name="Lopez-Perez M."/>
            <person name="Gonzaga A."/>
            <person name="Martin-Cuadrado A.B."/>
            <person name="Onyshchenko O."/>
            <person name="Ghavidel A."/>
            <person name="Ghai R."/>
            <person name="Rodriguez-Valera F."/>
        </authorList>
    </citation>
    <scope>NUCLEOTIDE SEQUENCE [LARGE SCALE GENOMIC DNA]</scope>
    <source>
        <strain evidence="2">English Channel 673</strain>
    </source>
</reference>